<comment type="caution">
    <text evidence="2">The sequence shown here is derived from an EMBL/GenBank/DDBJ whole genome shotgun (WGS) entry which is preliminary data.</text>
</comment>
<reference evidence="2 3" key="1">
    <citation type="journal article" date="2015" name="Stand. Genomic Sci.">
        <title>Genomic Encyclopedia of Bacterial and Archaeal Type Strains, Phase III: the genomes of soil and plant-associated and newly described type strains.</title>
        <authorList>
            <person name="Whitman W.B."/>
            <person name="Woyke T."/>
            <person name="Klenk H.P."/>
            <person name="Zhou Y."/>
            <person name="Lilburn T.G."/>
            <person name="Beck B.J."/>
            <person name="De Vos P."/>
            <person name="Vandamme P."/>
            <person name="Eisen J.A."/>
            <person name="Garrity G."/>
            <person name="Hugenholtz P."/>
            <person name="Kyrpides N.C."/>
        </authorList>
    </citation>
    <scope>NUCLEOTIDE SEQUENCE [LARGE SCALE GENOMIC DNA]</scope>
    <source>
        <strain evidence="2 3">CGMCC 1.5364</strain>
    </source>
</reference>
<protein>
    <recommendedName>
        <fullName evidence="1">DUF6950 domain-containing protein</fullName>
    </recommendedName>
</protein>
<keyword evidence="3" id="KW-1185">Reference proteome</keyword>
<evidence type="ECO:0000313" key="2">
    <source>
        <dbReference type="EMBL" id="TWI34299.1"/>
    </source>
</evidence>
<dbReference type="AlphaFoldDB" id="A0A562NQ08"/>
<name>A0A562NQ08_9RHOB</name>
<feature type="domain" description="DUF6950" evidence="1">
    <location>
        <begin position="7"/>
        <end position="143"/>
    </location>
</feature>
<evidence type="ECO:0000259" key="1">
    <source>
        <dbReference type="Pfam" id="PF22262"/>
    </source>
</evidence>
<dbReference type="RefSeq" id="WP_145397640.1">
    <property type="nucleotide sequence ID" value="NZ_VLKU01000005.1"/>
</dbReference>
<dbReference type="OrthoDB" id="6586924at2"/>
<dbReference type="EMBL" id="VLKU01000005">
    <property type="protein sequence ID" value="TWI34299.1"/>
    <property type="molecule type" value="Genomic_DNA"/>
</dbReference>
<proteinExistence type="predicted"/>
<dbReference type="InterPro" id="IPR053802">
    <property type="entry name" value="DUF6950"/>
</dbReference>
<dbReference type="Proteomes" id="UP000316225">
    <property type="component" value="Unassembled WGS sequence"/>
</dbReference>
<dbReference type="Pfam" id="PF22262">
    <property type="entry name" value="DUF6950"/>
    <property type="match status" value="1"/>
</dbReference>
<organism evidence="2 3">
    <name type="scientific">Paracoccus sulfuroxidans</name>
    <dbReference type="NCBI Taxonomy" id="384678"/>
    <lineage>
        <taxon>Bacteria</taxon>
        <taxon>Pseudomonadati</taxon>
        <taxon>Pseudomonadota</taxon>
        <taxon>Alphaproteobacteria</taxon>
        <taxon>Rhodobacterales</taxon>
        <taxon>Paracoccaceae</taxon>
        <taxon>Paracoccus</taxon>
    </lineage>
</organism>
<gene>
    <name evidence="2" type="ORF">IQ24_01814</name>
</gene>
<sequence>MAKPALKRLPDWGARFAAEMDRQRREPFSWGKNDCALGLAAGAVLAITGVDLGSEWRGRYVSTAGARRALHKAGFSSLSGLLGSLLPAHEHPDRADVGDIGVIAADGPLKEALCVVDVSSLIVITELGHGRRPREDMLRAFKVG</sequence>
<evidence type="ECO:0000313" key="3">
    <source>
        <dbReference type="Proteomes" id="UP000316225"/>
    </source>
</evidence>
<accession>A0A562NQ08</accession>